<keyword evidence="7" id="KW-1185">Reference proteome</keyword>
<sequence>MKYKFSFGEQLNMLSPLPMSFLAIVEAGSITGAADALGVAKSAVSQNLKHLEDTLGVKLAIRTTRRFTLTPAGERYYQRCKDIVALSHSARTEMEAYGATPKGPFVITAPHALIAPVVAPALAQMLRRFSSLQPRVIADDARLDLVAGGIDLALTVGDLPDSSLKAQRVGALCDTLCVAPELLETGPSPSAAEFTDWIQQLPYVAHMREPATVTFACDSEIRGDLRFVPNLRGNTVDAVLAMAREGMGVALLPDLAVAEDLAGGRLVRVCSAHNPAPVPIYAVHAYDALVPLSVREAILALRHRLSENGPT</sequence>
<dbReference type="EMBL" id="CYPW01000024">
    <property type="protein sequence ID" value="CUH52931.1"/>
    <property type="molecule type" value="Genomic_DNA"/>
</dbReference>
<feature type="domain" description="HTH lysR-type" evidence="5">
    <location>
        <begin position="21"/>
        <end position="70"/>
    </location>
</feature>
<protein>
    <submittedName>
        <fullName evidence="6">D-malate degradation protein R</fullName>
    </submittedName>
</protein>
<keyword evidence="2" id="KW-0805">Transcription regulation</keyword>
<dbReference type="STRING" id="321267.SHM7688_02378"/>
<evidence type="ECO:0000256" key="4">
    <source>
        <dbReference type="ARBA" id="ARBA00023163"/>
    </source>
</evidence>
<dbReference type="PANTHER" id="PTHR30537">
    <property type="entry name" value="HTH-TYPE TRANSCRIPTIONAL REGULATOR"/>
    <property type="match status" value="1"/>
</dbReference>
<dbReference type="PROSITE" id="PS50931">
    <property type="entry name" value="HTH_LYSR"/>
    <property type="match status" value="1"/>
</dbReference>
<keyword evidence="4" id="KW-0804">Transcription</keyword>
<keyword evidence="3" id="KW-0238">DNA-binding</keyword>
<evidence type="ECO:0000259" key="5">
    <source>
        <dbReference type="PROSITE" id="PS50931"/>
    </source>
</evidence>
<dbReference type="RefSeq" id="WP_223229206.1">
    <property type="nucleotide sequence ID" value="NZ_CYPW01000024.1"/>
</dbReference>
<dbReference type="GO" id="GO:0006351">
    <property type="term" value="P:DNA-templated transcription"/>
    <property type="evidence" value="ECO:0007669"/>
    <property type="project" value="TreeGrafter"/>
</dbReference>
<evidence type="ECO:0000313" key="7">
    <source>
        <dbReference type="Proteomes" id="UP000054823"/>
    </source>
</evidence>
<dbReference type="GO" id="GO:0043565">
    <property type="term" value="F:sequence-specific DNA binding"/>
    <property type="evidence" value="ECO:0007669"/>
    <property type="project" value="TreeGrafter"/>
</dbReference>
<dbReference type="CDD" id="cd08422">
    <property type="entry name" value="PBP2_CrgA_like"/>
    <property type="match status" value="1"/>
</dbReference>
<accession>A0A0P1ER01</accession>
<proteinExistence type="inferred from homology"/>
<dbReference type="InterPro" id="IPR058163">
    <property type="entry name" value="LysR-type_TF_proteobact-type"/>
</dbReference>
<evidence type="ECO:0000313" key="6">
    <source>
        <dbReference type="EMBL" id="CUH52931.1"/>
    </source>
</evidence>
<evidence type="ECO:0000256" key="3">
    <source>
        <dbReference type="ARBA" id="ARBA00023125"/>
    </source>
</evidence>
<dbReference type="InterPro" id="IPR000847">
    <property type="entry name" value="LysR_HTH_N"/>
</dbReference>
<gene>
    <name evidence="6" type="primary">dmlR_6</name>
    <name evidence="6" type="ORF">SHM7688_02378</name>
</gene>
<dbReference type="InterPro" id="IPR005119">
    <property type="entry name" value="LysR_subst-bd"/>
</dbReference>
<dbReference type="Proteomes" id="UP000054823">
    <property type="component" value="Unassembled WGS sequence"/>
</dbReference>
<dbReference type="InterPro" id="IPR036390">
    <property type="entry name" value="WH_DNA-bd_sf"/>
</dbReference>
<dbReference type="PANTHER" id="PTHR30537:SF5">
    <property type="entry name" value="HTH-TYPE TRANSCRIPTIONAL ACTIVATOR TTDR-RELATED"/>
    <property type="match status" value="1"/>
</dbReference>
<dbReference type="Gene3D" id="1.10.10.10">
    <property type="entry name" value="Winged helix-like DNA-binding domain superfamily/Winged helix DNA-binding domain"/>
    <property type="match status" value="1"/>
</dbReference>
<reference evidence="6 7" key="1">
    <citation type="submission" date="2015-09" db="EMBL/GenBank/DDBJ databases">
        <authorList>
            <consortium name="Swine Surveillance"/>
        </authorList>
    </citation>
    <scope>NUCLEOTIDE SEQUENCE [LARGE SCALE GENOMIC DNA]</scope>
    <source>
        <strain evidence="6 7">CECT 7688</strain>
    </source>
</reference>
<dbReference type="InterPro" id="IPR036388">
    <property type="entry name" value="WH-like_DNA-bd_sf"/>
</dbReference>
<dbReference type="Pfam" id="PF00126">
    <property type="entry name" value="HTH_1"/>
    <property type="match status" value="1"/>
</dbReference>
<dbReference type="SUPFAM" id="SSF46785">
    <property type="entry name" value="Winged helix' DNA-binding domain"/>
    <property type="match status" value="1"/>
</dbReference>
<comment type="similarity">
    <text evidence="1">Belongs to the LysR transcriptional regulatory family.</text>
</comment>
<dbReference type="SUPFAM" id="SSF53850">
    <property type="entry name" value="Periplasmic binding protein-like II"/>
    <property type="match status" value="1"/>
</dbReference>
<dbReference type="GO" id="GO:0003700">
    <property type="term" value="F:DNA-binding transcription factor activity"/>
    <property type="evidence" value="ECO:0007669"/>
    <property type="project" value="InterPro"/>
</dbReference>
<evidence type="ECO:0000256" key="2">
    <source>
        <dbReference type="ARBA" id="ARBA00023015"/>
    </source>
</evidence>
<dbReference type="FunFam" id="1.10.10.10:FF:000001">
    <property type="entry name" value="LysR family transcriptional regulator"/>
    <property type="match status" value="1"/>
</dbReference>
<dbReference type="AlphaFoldDB" id="A0A0P1ER01"/>
<dbReference type="Pfam" id="PF03466">
    <property type="entry name" value="LysR_substrate"/>
    <property type="match status" value="1"/>
</dbReference>
<dbReference type="Gene3D" id="3.40.190.290">
    <property type="match status" value="1"/>
</dbReference>
<evidence type="ECO:0000256" key="1">
    <source>
        <dbReference type="ARBA" id="ARBA00009437"/>
    </source>
</evidence>
<organism evidence="6 7">
    <name type="scientific">Shimia marina</name>
    <dbReference type="NCBI Taxonomy" id="321267"/>
    <lineage>
        <taxon>Bacteria</taxon>
        <taxon>Pseudomonadati</taxon>
        <taxon>Pseudomonadota</taxon>
        <taxon>Alphaproteobacteria</taxon>
        <taxon>Rhodobacterales</taxon>
        <taxon>Roseobacteraceae</taxon>
    </lineage>
</organism>
<name>A0A0P1ER01_9RHOB</name>